<dbReference type="PROSITE" id="PS51718">
    <property type="entry name" value="G_DYNAMIN_2"/>
    <property type="match status" value="1"/>
</dbReference>
<dbReference type="GO" id="GO:0005737">
    <property type="term" value="C:cytoplasm"/>
    <property type="evidence" value="ECO:0007669"/>
    <property type="project" value="TreeGrafter"/>
</dbReference>
<evidence type="ECO:0000259" key="2">
    <source>
        <dbReference type="PROSITE" id="PS51718"/>
    </source>
</evidence>
<dbReference type="EMBL" id="JAFNEN010000787">
    <property type="protein sequence ID" value="KAG8177306.1"/>
    <property type="molecule type" value="Genomic_DNA"/>
</dbReference>
<sequence>MASNGQQHPPMPEDHGGGLGRDLIDMVNDLQSKVVAAGQSLDFDLPQIAVVGSQSSGKSSVLESIVGKEFLPRGNGCG</sequence>
<dbReference type="PRINTS" id="PR00195">
    <property type="entry name" value="DYNAMIN"/>
</dbReference>
<dbReference type="InterPro" id="IPR045063">
    <property type="entry name" value="Dynamin_N"/>
</dbReference>
<keyword evidence="4" id="KW-1185">Reference proteome</keyword>
<dbReference type="Gene3D" id="3.40.50.300">
    <property type="entry name" value="P-loop containing nucleotide triphosphate hydrolases"/>
    <property type="match status" value="1"/>
</dbReference>
<reference evidence="3 4" key="1">
    <citation type="journal article" date="2022" name="Nat. Ecol. Evol.">
        <title>A masculinizing supergene underlies an exaggerated male reproductive morph in a spider.</title>
        <authorList>
            <person name="Hendrickx F."/>
            <person name="De Corte Z."/>
            <person name="Sonet G."/>
            <person name="Van Belleghem S.M."/>
            <person name="Kostlbacher S."/>
            <person name="Vangestel C."/>
        </authorList>
    </citation>
    <scope>NUCLEOTIDE SEQUENCE [LARGE SCALE GENOMIC DNA]</scope>
    <source>
        <strain evidence="3">W744_W776</strain>
    </source>
</reference>
<accession>A0AAV6TZW1</accession>
<feature type="domain" description="Dynamin-type G" evidence="2">
    <location>
        <begin position="42"/>
        <end position="78"/>
    </location>
</feature>
<name>A0AAV6TZW1_9ARAC</name>
<dbReference type="Pfam" id="PF00350">
    <property type="entry name" value="Dynamin_N"/>
    <property type="match status" value="1"/>
</dbReference>
<dbReference type="GO" id="GO:0005874">
    <property type="term" value="C:microtubule"/>
    <property type="evidence" value="ECO:0007669"/>
    <property type="project" value="TreeGrafter"/>
</dbReference>
<dbReference type="InterPro" id="IPR027417">
    <property type="entry name" value="P-loop_NTPase"/>
</dbReference>
<dbReference type="GO" id="GO:0005525">
    <property type="term" value="F:GTP binding"/>
    <property type="evidence" value="ECO:0007669"/>
    <property type="project" value="InterPro"/>
</dbReference>
<comment type="caution">
    <text evidence="3">The sequence shown here is derived from an EMBL/GenBank/DDBJ whole genome shotgun (WGS) entry which is preliminary data.</text>
</comment>
<dbReference type="GO" id="GO:0008017">
    <property type="term" value="F:microtubule binding"/>
    <property type="evidence" value="ECO:0007669"/>
    <property type="project" value="TreeGrafter"/>
</dbReference>
<feature type="region of interest" description="Disordered" evidence="1">
    <location>
        <begin position="1"/>
        <end position="22"/>
    </location>
</feature>
<gene>
    <name evidence="3" type="ORF">JTE90_018332</name>
</gene>
<evidence type="ECO:0000313" key="3">
    <source>
        <dbReference type="EMBL" id="KAG8177306.1"/>
    </source>
</evidence>
<dbReference type="InterPro" id="IPR030381">
    <property type="entry name" value="G_DYNAMIN_dom"/>
</dbReference>
<evidence type="ECO:0000313" key="4">
    <source>
        <dbReference type="Proteomes" id="UP000827092"/>
    </source>
</evidence>
<dbReference type="SUPFAM" id="SSF52540">
    <property type="entry name" value="P-loop containing nucleoside triphosphate hydrolases"/>
    <property type="match status" value="1"/>
</dbReference>
<dbReference type="GO" id="GO:0003924">
    <property type="term" value="F:GTPase activity"/>
    <property type="evidence" value="ECO:0007669"/>
    <property type="project" value="TreeGrafter"/>
</dbReference>
<dbReference type="Proteomes" id="UP000827092">
    <property type="component" value="Unassembled WGS sequence"/>
</dbReference>
<dbReference type="PANTHER" id="PTHR11566">
    <property type="entry name" value="DYNAMIN"/>
    <property type="match status" value="1"/>
</dbReference>
<dbReference type="AlphaFoldDB" id="A0AAV6TZW1"/>
<dbReference type="PANTHER" id="PTHR11566:SF21">
    <property type="entry name" value="DYNAMIN RELATED PROTEIN 1, ISOFORM A"/>
    <property type="match status" value="1"/>
</dbReference>
<dbReference type="InterPro" id="IPR022812">
    <property type="entry name" value="Dynamin"/>
</dbReference>
<evidence type="ECO:0000256" key="1">
    <source>
        <dbReference type="SAM" id="MobiDB-lite"/>
    </source>
</evidence>
<dbReference type="GO" id="GO:0016020">
    <property type="term" value="C:membrane"/>
    <property type="evidence" value="ECO:0007669"/>
    <property type="project" value="TreeGrafter"/>
</dbReference>
<protein>
    <recommendedName>
        <fullName evidence="2">Dynamin-type G domain-containing protein</fullName>
    </recommendedName>
</protein>
<organism evidence="3 4">
    <name type="scientific">Oedothorax gibbosus</name>
    <dbReference type="NCBI Taxonomy" id="931172"/>
    <lineage>
        <taxon>Eukaryota</taxon>
        <taxon>Metazoa</taxon>
        <taxon>Ecdysozoa</taxon>
        <taxon>Arthropoda</taxon>
        <taxon>Chelicerata</taxon>
        <taxon>Arachnida</taxon>
        <taxon>Araneae</taxon>
        <taxon>Araneomorphae</taxon>
        <taxon>Entelegynae</taxon>
        <taxon>Araneoidea</taxon>
        <taxon>Linyphiidae</taxon>
        <taxon>Erigoninae</taxon>
        <taxon>Oedothorax</taxon>
    </lineage>
</organism>
<proteinExistence type="predicted"/>